<keyword evidence="2" id="KW-1185">Reference proteome</keyword>
<organism evidence="1 2">
    <name type="scientific">Papaver somniferum</name>
    <name type="common">Opium poppy</name>
    <dbReference type="NCBI Taxonomy" id="3469"/>
    <lineage>
        <taxon>Eukaryota</taxon>
        <taxon>Viridiplantae</taxon>
        <taxon>Streptophyta</taxon>
        <taxon>Embryophyta</taxon>
        <taxon>Tracheophyta</taxon>
        <taxon>Spermatophyta</taxon>
        <taxon>Magnoliopsida</taxon>
        <taxon>Ranunculales</taxon>
        <taxon>Papaveraceae</taxon>
        <taxon>Papaveroideae</taxon>
        <taxon>Papaver</taxon>
    </lineage>
</organism>
<evidence type="ECO:0000313" key="1">
    <source>
        <dbReference type="EMBL" id="RZC72647.1"/>
    </source>
</evidence>
<dbReference type="AlphaFoldDB" id="A0A4Y7KIG2"/>
<name>A0A4Y7KIG2_PAPSO</name>
<dbReference type="Gramene" id="RZC72647">
    <property type="protein sequence ID" value="RZC72647"/>
    <property type="gene ID" value="C5167_048129"/>
</dbReference>
<accession>A0A4Y7KIG2</accession>
<evidence type="ECO:0000313" key="2">
    <source>
        <dbReference type="Proteomes" id="UP000316621"/>
    </source>
</evidence>
<dbReference type="EMBL" id="CM010722">
    <property type="protein sequence ID" value="RZC72647.1"/>
    <property type="molecule type" value="Genomic_DNA"/>
</dbReference>
<protein>
    <submittedName>
        <fullName evidence="1">Uncharacterized protein</fullName>
    </submittedName>
</protein>
<sequence length="110" mass="12649">MKLIVVPENRLHLYFKKRQVGDDDKVEERPFNLTLMIIKQDAEYMCLISACLFRLEDHQFVKLIGYLFAGLLIKCGMLNLVDLAGFENISRSVAGENKLENTDHAVFDLT</sequence>
<reference evidence="1 2" key="1">
    <citation type="journal article" date="2018" name="Science">
        <title>The opium poppy genome and morphinan production.</title>
        <authorList>
            <person name="Guo L."/>
            <person name="Winzer T."/>
            <person name="Yang X."/>
            <person name="Li Y."/>
            <person name="Ning Z."/>
            <person name="He Z."/>
            <person name="Teodor R."/>
            <person name="Lu Y."/>
            <person name="Bowser T.A."/>
            <person name="Graham I.A."/>
            <person name="Ye K."/>
        </authorList>
    </citation>
    <scope>NUCLEOTIDE SEQUENCE [LARGE SCALE GENOMIC DNA]</scope>
    <source>
        <strain evidence="2">cv. HN1</strain>
        <tissue evidence="1">Leaves</tissue>
    </source>
</reference>
<gene>
    <name evidence="1" type="ORF">C5167_048129</name>
</gene>
<dbReference type="Proteomes" id="UP000316621">
    <property type="component" value="Chromosome 8"/>
</dbReference>
<proteinExistence type="predicted"/>